<proteinExistence type="predicted"/>
<accession>A0A1X3AHZ9</accession>
<dbReference type="EMBL" id="CP119530">
    <property type="protein sequence ID" value="WER44406.1"/>
    <property type="molecule type" value="Genomic_DNA"/>
</dbReference>
<dbReference type="Gene3D" id="3.40.1360.10">
    <property type="match status" value="1"/>
</dbReference>
<dbReference type="RefSeq" id="WP_002404189.1">
    <property type="nucleotide sequence ID" value="NZ_AP027138.1"/>
</dbReference>
<evidence type="ECO:0000313" key="6">
    <source>
        <dbReference type="Proteomes" id="UP001222182"/>
    </source>
</evidence>
<organism evidence="3 5">
    <name type="scientific">Enterococcus faecalis</name>
    <name type="common">Streptococcus faecalis</name>
    <dbReference type="NCBI Taxonomy" id="1351"/>
    <lineage>
        <taxon>Bacteria</taxon>
        <taxon>Bacillati</taxon>
        <taxon>Bacillota</taxon>
        <taxon>Bacilli</taxon>
        <taxon>Lactobacillales</taxon>
        <taxon>Enterococcaceae</taxon>
        <taxon>Enterococcus</taxon>
    </lineage>
</organism>
<dbReference type="Proteomes" id="UP001222182">
    <property type="component" value="Plasmid unnamed2"/>
</dbReference>
<dbReference type="InterPro" id="IPR025054">
    <property type="entry name" value="DUF3991"/>
</dbReference>
<feature type="domain" description="DUF3991" evidence="2">
    <location>
        <begin position="124"/>
        <end position="203"/>
    </location>
</feature>
<name>A0A1X3AHZ9_ENTFL</name>
<sequence>MNKEDYQKLMEQAKKVTITSVMDEQGMDYIDMRNFAQSVEHDSLMIDKRKNRFYWNSQIEDGKVVSGDTIDFVKRFFNKSHMEALTYLAEEEHEKLTTQEKMAKPKEPFQYYFQHANTFQEARNYLVNERKISPVLVDTLHKKGFIQQDKYNQCVFVWSDTGKAVGASIIGSEYNPEKYGKRGRFKGIARNSESNFGFNVTLGTPNRLYVFESPVDLLSYWTMNPQLKNCMLAEMEGLKEQSVYKFMNNMIVSKGATPYEGIYLGIDNDPAGQRFFDNLSKLSYTDKEGRDVEFKRCVAHDLDIPKANIPIYSEAANQYQVDWRMIAATHKALTNFSPEGKTANAWDVQEFFSGEDFDLTLESQRVAQKLSEIELAPQQYDIPRLFQVQEGLDPIKLRGLHRKVSTYYEDYQNLGYRPTDALVKDWNDALQYQVFTLQEARLLEAVYQRNNEEEMKIIKDEQTKKYKALSLSQRQFEPFFEADSPAEAAMLVKNYGFQAVDKEDRQKYQTKRSPESKKETAWAMSR</sequence>
<evidence type="ECO:0000313" key="5">
    <source>
        <dbReference type="Proteomes" id="UP000244140"/>
    </source>
</evidence>
<reference evidence="4 6" key="2">
    <citation type="submission" date="2023-03" db="EMBL/GenBank/DDBJ databases">
        <title>Complete genome sequence of an Enterococcus faecalis urinary isolate.</title>
        <authorList>
            <person name="Brauer A.L."/>
            <person name="Armbruster C.E."/>
        </authorList>
    </citation>
    <scope>NUCLEOTIDE SEQUENCE [LARGE SCALE GENOMIC DNA]</scope>
    <source>
        <strain evidence="4 6">3143</strain>
        <plasmid evidence="4 6">unnamed2</plasmid>
    </source>
</reference>
<feature type="compositionally biased region" description="Basic and acidic residues" evidence="1">
    <location>
        <begin position="503"/>
        <end position="520"/>
    </location>
</feature>
<dbReference type="Proteomes" id="UP000244140">
    <property type="component" value="Unassembled WGS sequence"/>
</dbReference>
<dbReference type="EMBL" id="PZZH01000003">
    <property type="protein sequence ID" value="PTN72662.1"/>
    <property type="molecule type" value="Genomic_DNA"/>
</dbReference>
<geneLocation type="plasmid" evidence="4 6">
    <name>unnamed2</name>
</geneLocation>
<reference evidence="3 5" key="1">
    <citation type="submission" date="2018-04" db="EMBL/GenBank/DDBJ databases">
        <authorList>
            <person name="Van Tyne D."/>
        </authorList>
    </citation>
    <scope>NUCLEOTIDE SEQUENCE [LARGE SCALE GENOMIC DNA]</scope>
    <source>
        <strain evidence="3 5">B2535</strain>
    </source>
</reference>
<keyword evidence="4" id="KW-0614">Plasmid</keyword>
<feature type="region of interest" description="Disordered" evidence="1">
    <location>
        <begin position="503"/>
        <end position="526"/>
    </location>
</feature>
<evidence type="ECO:0000256" key="1">
    <source>
        <dbReference type="SAM" id="MobiDB-lite"/>
    </source>
</evidence>
<dbReference type="AlphaFoldDB" id="A0A1X3AHZ9"/>
<gene>
    <name evidence="3" type="ORF">DAI13_17025</name>
    <name evidence="4" type="ORF">P0083_16445</name>
</gene>
<dbReference type="Pfam" id="PF13154">
    <property type="entry name" value="DUF3991"/>
    <property type="match status" value="1"/>
</dbReference>
<evidence type="ECO:0000259" key="2">
    <source>
        <dbReference type="Pfam" id="PF13154"/>
    </source>
</evidence>
<evidence type="ECO:0000313" key="4">
    <source>
        <dbReference type="EMBL" id="WER44406.1"/>
    </source>
</evidence>
<dbReference type="Pfam" id="PF13155">
    <property type="entry name" value="Toprim_2"/>
    <property type="match status" value="1"/>
</dbReference>
<dbReference type="SUPFAM" id="SSF57783">
    <property type="entry name" value="Zinc beta-ribbon"/>
    <property type="match status" value="1"/>
</dbReference>
<evidence type="ECO:0000313" key="3">
    <source>
        <dbReference type="EMBL" id="PTN72662.1"/>
    </source>
</evidence>
<protein>
    <submittedName>
        <fullName evidence="3">DUF3991 domain-containing protein</fullName>
    </submittedName>
</protein>